<evidence type="ECO:0000313" key="2">
    <source>
        <dbReference type="Proteomes" id="UP000220397"/>
    </source>
</evidence>
<accession>A0A9X6VE01</accession>
<dbReference type="AlphaFoldDB" id="A0A9X6VE01"/>
<evidence type="ECO:0000313" key="1">
    <source>
        <dbReference type="EMBL" id="PFB09102.1"/>
    </source>
</evidence>
<proteinExistence type="predicted"/>
<dbReference type="Proteomes" id="UP000220397">
    <property type="component" value="Unassembled WGS sequence"/>
</dbReference>
<name>A0A9X6VE01_BACTU</name>
<comment type="caution">
    <text evidence="1">The sequence shown here is derived from an EMBL/GenBank/DDBJ whole genome shotgun (WGS) entry which is preliminary data.</text>
</comment>
<dbReference type="EMBL" id="NTUS01000013">
    <property type="protein sequence ID" value="PFB09102.1"/>
    <property type="molecule type" value="Genomic_DNA"/>
</dbReference>
<reference evidence="1 2" key="1">
    <citation type="submission" date="2017-09" db="EMBL/GenBank/DDBJ databases">
        <title>Large-scale bioinformatics analysis of Bacillus genomes uncovers conserved roles of natural products in bacterial physiology.</title>
        <authorList>
            <consortium name="Agbiome Team Llc"/>
            <person name="Bleich R.M."/>
            <person name="Kirk G.J."/>
            <person name="Santa Maria K.C."/>
            <person name="Allen S.E."/>
            <person name="Farag S."/>
            <person name="Shank E.A."/>
            <person name="Bowers A."/>
        </authorList>
    </citation>
    <scope>NUCLEOTIDE SEQUENCE [LARGE SCALE GENOMIC DNA]</scope>
    <source>
        <strain evidence="1 2">AFS015413</strain>
    </source>
</reference>
<dbReference type="RefSeq" id="WP_098368609.1">
    <property type="nucleotide sequence ID" value="NZ_JARSYC010000071.1"/>
</dbReference>
<sequence length="65" mass="7705">MFEDEAELVNALKLIEIDKFKKNCNGYEFIEGFQKTLVRKGELSKPQLTQLKRLAKQVYKYHNNL</sequence>
<gene>
    <name evidence="1" type="ORF">CN398_05560</name>
</gene>
<organism evidence="1 2">
    <name type="scientific">Bacillus thuringiensis</name>
    <dbReference type="NCBI Taxonomy" id="1428"/>
    <lineage>
        <taxon>Bacteria</taxon>
        <taxon>Bacillati</taxon>
        <taxon>Bacillota</taxon>
        <taxon>Bacilli</taxon>
        <taxon>Bacillales</taxon>
        <taxon>Bacillaceae</taxon>
        <taxon>Bacillus</taxon>
        <taxon>Bacillus cereus group</taxon>
    </lineage>
</organism>
<protein>
    <submittedName>
        <fullName evidence="1">Uncharacterized protein</fullName>
    </submittedName>
</protein>